<name>A0AAN9F0H4_CROPI</name>
<organism evidence="2 3">
    <name type="scientific">Crotalaria pallida</name>
    <name type="common">Smooth rattlebox</name>
    <name type="synonym">Crotalaria striata</name>
    <dbReference type="NCBI Taxonomy" id="3830"/>
    <lineage>
        <taxon>Eukaryota</taxon>
        <taxon>Viridiplantae</taxon>
        <taxon>Streptophyta</taxon>
        <taxon>Embryophyta</taxon>
        <taxon>Tracheophyta</taxon>
        <taxon>Spermatophyta</taxon>
        <taxon>Magnoliopsida</taxon>
        <taxon>eudicotyledons</taxon>
        <taxon>Gunneridae</taxon>
        <taxon>Pentapetalae</taxon>
        <taxon>rosids</taxon>
        <taxon>fabids</taxon>
        <taxon>Fabales</taxon>
        <taxon>Fabaceae</taxon>
        <taxon>Papilionoideae</taxon>
        <taxon>50 kb inversion clade</taxon>
        <taxon>genistoids sensu lato</taxon>
        <taxon>core genistoids</taxon>
        <taxon>Crotalarieae</taxon>
        <taxon>Crotalaria</taxon>
    </lineage>
</organism>
<comment type="caution">
    <text evidence="2">The sequence shown here is derived from an EMBL/GenBank/DDBJ whole genome shotgun (WGS) entry which is preliminary data.</text>
</comment>
<sequence>MLCIDGVVKREARELEVDADKDAVKGIDAGEIDGKVGVKGTGEGFMREGRRWDFSLLSLPRRGTLVPPLPSMARKRGRPPKSPSSSSKTEQHDRSEPLDPLSLDWETLDDIDFASLNPDQTKKIIILEAV</sequence>
<accession>A0AAN9F0H4</accession>
<gene>
    <name evidence="2" type="ORF">RIF29_19781</name>
</gene>
<feature type="region of interest" description="Disordered" evidence="1">
    <location>
        <begin position="61"/>
        <end position="101"/>
    </location>
</feature>
<dbReference type="Proteomes" id="UP001372338">
    <property type="component" value="Unassembled WGS sequence"/>
</dbReference>
<evidence type="ECO:0000256" key="1">
    <source>
        <dbReference type="SAM" id="MobiDB-lite"/>
    </source>
</evidence>
<keyword evidence="3" id="KW-1185">Reference proteome</keyword>
<protein>
    <submittedName>
        <fullName evidence="2">Uncharacterized protein</fullName>
    </submittedName>
</protein>
<dbReference type="EMBL" id="JAYWIO010000004">
    <property type="protein sequence ID" value="KAK7267117.1"/>
    <property type="molecule type" value="Genomic_DNA"/>
</dbReference>
<proteinExistence type="predicted"/>
<reference evidence="2 3" key="1">
    <citation type="submission" date="2024-01" db="EMBL/GenBank/DDBJ databases">
        <title>The genomes of 5 underutilized Papilionoideae crops provide insights into root nodulation and disease resistanc.</title>
        <authorList>
            <person name="Yuan L."/>
        </authorList>
    </citation>
    <scope>NUCLEOTIDE SEQUENCE [LARGE SCALE GENOMIC DNA]</scope>
    <source>
        <strain evidence="2">ZHUSHIDOU_FW_LH</strain>
        <tissue evidence="2">Leaf</tissue>
    </source>
</reference>
<evidence type="ECO:0000313" key="3">
    <source>
        <dbReference type="Proteomes" id="UP001372338"/>
    </source>
</evidence>
<dbReference type="AlphaFoldDB" id="A0AAN9F0H4"/>
<evidence type="ECO:0000313" key="2">
    <source>
        <dbReference type="EMBL" id="KAK7267117.1"/>
    </source>
</evidence>